<keyword evidence="3" id="KW-0964">Secreted</keyword>
<evidence type="ECO:0000256" key="1">
    <source>
        <dbReference type="ARBA" id="ARBA00004613"/>
    </source>
</evidence>
<accession>A0A336MDS9</accession>
<dbReference type="EMBL" id="UFQT01000835">
    <property type="protein sequence ID" value="SSX27501.1"/>
    <property type="molecule type" value="Genomic_DNA"/>
</dbReference>
<evidence type="ECO:0000256" key="7">
    <source>
        <dbReference type="SAM" id="SignalP"/>
    </source>
</evidence>
<gene>
    <name evidence="8" type="primary">CSON014589</name>
</gene>
<keyword evidence="4" id="KW-0372">Hormone</keyword>
<dbReference type="AlphaFoldDB" id="A0A336MDS9"/>
<organism evidence="8">
    <name type="scientific">Culicoides sonorensis</name>
    <name type="common">Biting midge</name>
    <dbReference type="NCBI Taxonomy" id="179676"/>
    <lineage>
        <taxon>Eukaryota</taxon>
        <taxon>Metazoa</taxon>
        <taxon>Ecdysozoa</taxon>
        <taxon>Arthropoda</taxon>
        <taxon>Hexapoda</taxon>
        <taxon>Insecta</taxon>
        <taxon>Pterygota</taxon>
        <taxon>Neoptera</taxon>
        <taxon>Endopterygota</taxon>
        <taxon>Diptera</taxon>
        <taxon>Nematocera</taxon>
        <taxon>Chironomoidea</taxon>
        <taxon>Ceratopogonidae</taxon>
        <taxon>Ceratopogoninae</taxon>
        <taxon>Culicoides</taxon>
        <taxon>Monoculicoides</taxon>
    </lineage>
</organism>
<feature type="signal peptide" evidence="7">
    <location>
        <begin position="1"/>
        <end position="26"/>
    </location>
</feature>
<evidence type="ECO:0000256" key="5">
    <source>
        <dbReference type="ARBA" id="ARBA00022729"/>
    </source>
</evidence>
<evidence type="ECO:0000256" key="3">
    <source>
        <dbReference type="ARBA" id="ARBA00022525"/>
    </source>
</evidence>
<dbReference type="GO" id="GO:0005576">
    <property type="term" value="C:extracellular region"/>
    <property type="evidence" value="ECO:0007669"/>
    <property type="project" value="UniProtKB-SubCell"/>
</dbReference>
<feature type="chain" id="PRO_5016413145" evidence="7">
    <location>
        <begin position="27"/>
        <end position="84"/>
    </location>
</feature>
<reference evidence="8" key="1">
    <citation type="submission" date="2018-07" db="EMBL/GenBank/DDBJ databases">
        <authorList>
            <person name="Quirk P.G."/>
            <person name="Krulwich T.A."/>
        </authorList>
    </citation>
    <scope>NUCLEOTIDE SEQUENCE</scope>
</reference>
<keyword evidence="6" id="KW-0527">Neuropeptide</keyword>
<evidence type="ECO:0000256" key="4">
    <source>
        <dbReference type="ARBA" id="ARBA00022702"/>
    </source>
</evidence>
<comment type="similarity">
    <text evidence="2">Belongs to the AKH/HRTH/RPCH family.</text>
</comment>
<proteinExistence type="inferred from homology"/>
<dbReference type="InterPro" id="IPR010475">
    <property type="entry name" value="AKH/RPCH_hormone"/>
</dbReference>
<comment type="subcellular location">
    <subcellularLocation>
        <location evidence="1">Secreted</location>
    </subcellularLocation>
</comment>
<dbReference type="GO" id="GO:0005179">
    <property type="term" value="F:hormone activity"/>
    <property type="evidence" value="ECO:0007669"/>
    <property type="project" value="UniProtKB-KW"/>
</dbReference>
<name>A0A336MDS9_CULSO</name>
<sequence>MASSQVIRVFFALLVVFALVAPYINGQVTFSRDWNAGKRSIETLSECSPLYRLCSSLFKNFQPGHHSNSANDEIESGTIFGSRI</sequence>
<dbReference type="VEuPathDB" id="VectorBase:CSON014589"/>
<keyword evidence="5 7" id="KW-0732">Signal</keyword>
<evidence type="ECO:0000256" key="2">
    <source>
        <dbReference type="ARBA" id="ARBA00006145"/>
    </source>
</evidence>
<protein>
    <submittedName>
        <fullName evidence="8">CSON014589 protein</fullName>
    </submittedName>
</protein>
<evidence type="ECO:0000256" key="6">
    <source>
        <dbReference type="ARBA" id="ARBA00023320"/>
    </source>
</evidence>
<dbReference type="GO" id="GO:0007218">
    <property type="term" value="P:neuropeptide signaling pathway"/>
    <property type="evidence" value="ECO:0007669"/>
    <property type="project" value="UniProtKB-KW"/>
</dbReference>
<evidence type="ECO:0000313" key="8">
    <source>
        <dbReference type="EMBL" id="SSX27501.1"/>
    </source>
</evidence>
<dbReference type="Pfam" id="PF06377">
    <property type="entry name" value="Adipokin_hormo"/>
    <property type="match status" value="1"/>
</dbReference>